<dbReference type="EC" id="3.-.-.-" evidence="1"/>
<dbReference type="InterPro" id="IPR000150">
    <property type="entry name" value="Cof"/>
</dbReference>
<dbReference type="NCBIfam" id="TIGR00099">
    <property type="entry name" value="Cof-subfamily"/>
    <property type="match status" value="1"/>
</dbReference>
<name>A0ABU3I9Y3_9ACTO</name>
<sequence>MKLVCIDVDGTIIDHNQRVPASAAKAIKQAVANGHTLVMCTGRSHPEIYPKLWDLGFRGLIGANGAFVEYENEVVDTHLIPHPEIQRITKILEAAKAHWVWQSHDQIVPSRSYYEAFQAATQEGQQTEGLSGDWSEYVQQIEPYVTWDLPKDSSKCTFTIPTDSPLTFEQVASQIGGDYLLIPGSVSVGGITTELTAQHVTKGKGLRKLAQHLGINMADTIGIGDSANDIPMLETSGLGIAMGNGIDEVKKVANWVAPPLDDNGLAAALNHAGLTA</sequence>
<evidence type="ECO:0000313" key="1">
    <source>
        <dbReference type="EMBL" id="MDT3767189.1"/>
    </source>
</evidence>
<dbReference type="RefSeq" id="WP_313272548.1">
    <property type="nucleotide sequence ID" value="NZ_JASXSX010000001.1"/>
</dbReference>
<dbReference type="SFLD" id="SFLDS00003">
    <property type="entry name" value="Haloacid_Dehalogenase"/>
    <property type="match status" value="1"/>
</dbReference>
<dbReference type="Proteomes" id="UP001247542">
    <property type="component" value="Unassembled WGS sequence"/>
</dbReference>
<dbReference type="InterPro" id="IPR036412">
    <property type="entry name" value="HAD-like_sf"/>
</dbReference>
<dbReference type="PANTHER" id="PTHR10000:SF25">
    <property type="entry name" value="PHOSPHATASE YKRA-RELATED"/>
    <property type="match status" value="1"/>
</dbReference>
<dbReference type="GO" id="GO:0016787">
    <property type="term" value="F:hydrolase activity"/>
    <property type="evidence" value="ECO:0007669"/>
    <property type="project" value="UniProtKB-KW"/>
</dbReference>
<dbReference type="PANTHER" id="PTHR10000">
    <property type="entry name" value="PHOSPHOSERINE PHOSPHATASE"/>
    <property type="match status" value="1"/>
</dbReference>
<dbReference type="SFLD" id="SFLDG01140">
    <property type="entry name" value="C2.B:_Phosphomannomutase_and_P"/>
    <property type="match status" value="1"/>
</dbReference>
<keyword evidence="1" id="KW-0378">Hydrolase</keyword>
<dbReference type="Gene3D" id="3.40.50.1000">
    <property type="entry name" value="HAD superfamily/HAD-like"/>
    <property type="match status" value="1"/>
</dbReference>
<reference evidence="1 2" key="1">
    <citation type="submission" date="2023-06" db="EMBL/GenBank/DDBJ databases">
        <title>Draft genome sequence of Gleimia hominis type strain CCUG 57540T.</title>
        <authorList>
            <person name="Salva-Serra F."/>
            <person name="Cardew S."/>
            <person name="Jensie Markopoulos S."/>
            <person name="Ohlen M."/>
            <person name="Inganas E."/>
            <person name="Svensson-Stadler L."/>
            <person name="Moore E.R.B."/>
        </authorList>
    </citation>
    <scope>NUCLEOTIDE SEQUENCE [LARGE SCALE GENOMIC DNA]</scope>
    <source>
        <strain evidence="1 2">CCUG 57540</strain>
    </source>
</reference>
<accession>A0ABU3I9Y3</accession>
<comment type="caution">
    <text evidence="1">The sequence shown here is derived from an EMBL/GenBank/DDBJ whole genome shotgun (WGS) entry which is preliminary data.</text>
</comment>
<dbReference type="InterPro" id="IPR006379">
    <property type="entry name" value="HAD-SF_hydro_IIB"/>
</dbReference>
<evidence type="ECO:0000313" key="2">
    <source>
        <dbReference type="Proteomes" id="UP001247542"/>
    </source>
</evidence>
<protein>
    <submittedName>
        <fullName evidence="1">HAD family hydrolase</fullName>
        <ecNumber evidence="1">3.-.-.-</ecNumber>
    </submittedName>
</protein>
<dbReference type="Gene3D" id="3.30.1240.10">
    <property type="match status" value="1"/>
</dbReference>
<dbReference type="SUPFAM" id="SSF56784">
    <property type="entry name" value="HAD-like"/>
    <property type="match status" value="1"/>
</dbReference>
<proteinExistence type="predicted"/>
<gene>
    <name evidence="1" type="ORF">QS713_03795</name>
</gene>
<dbReference type="NCBIfam" id="TIGR01484">
    <property type="entry name" value="HAD-SF-IIB"/>
    <property type="match status" value="1"/>
</dbReference>
<organism evidence="1 2">
    <name type="scientific">Gleimia hominis</name>
    <dbReference type="NCBI Taxonomy" id="595468"/>
    <lineage>
        <taxon>Bacteria</taxon>
        <taxon>Bacillati</taxon>
        <taxon>Actinomycetota</taxon>
        <taxon>Actinomycetes</taxon>
        <taxon>Actinomycetales</taxon>
        <taxon>Actinomycetaceae</taxon>
        <taxon>Gleimia</taxon>
    </lineage>
</organism>
<dbReference type="Pfam" id="PF08282">
    <property type="entry name" value="Hydrolase_3"/>
    <property type="match status" value="1"/>
</dbReference>
<dbReference type="EMBL" id="JASXSX010000001">
    <property type="protein sequence ID" value="MDT3767189.1"/>
    <property type="molecule type" value="Genomic_DNA"/>
</dbReference>
<dbReference type="InterPro" id="IPR023214">
    <property type="entry name" value="HAD_sf"/>
</dbReference>
<keyword evidence="2" id="KW-1185">Reference proteome</keyword>